<dbReference type="EMBL" id="FP929138">
    <property type="protein sequence ID" value="CBY00719.1"/>
    <property type="molecule type" value="Genomic_DNA"/>
</dbReference>
<proteinExistence type="predicted"/>
<dbReference type="Proteomes" id="UP000002668">
    <property type="component" value="Genome"/>
</dbReference>
<accession>E5AAM8</accession>
<reference evidence="2" key="1">
    <citation type="journal article" date="2011" name="Nat. Commun.">
        <title>Effector diversification within compartments of the Leptosphaeria maculans genome affected by Repeat-Induced Point mutations.</title>
        <authorList>
            <person name="Rouxel T."/>
            <person name="Grandaubert J."/>
            <person name="Hane J.K."/>
            <person name="Hoede C."/>
            <person name="van de Wouw A.P."/>
            <person name="Couloux A."/>
            <person name="Dominguez V."/>
            <person name="Anthouard V."/>
            <person name="Bally P."/>
            <person name="Bourras S."/>
            <person name="Cozijnsen A.J."/>
            <person name="Ciuffetti L.M."/>
            <person name="Degrave A."/>
            <person name="Dilmaghani A."/>
            <person name="Duret L."/>
            <person name="Fudal I."/>
            <person name="Goodwin S.B."/>
            <person name="Gout L."/>
            <person name="Glaser N."/>
            <person name="Linglin J."/>
            <person name="Kema G.H.J."/>
            <person name="Lapalu N."/>
            <person name="Lawrence C.B."/>
            <person name="May K."/>
            <person name="Meyer M."/>
            <person name="Ollivier B."/>
            <person name="Poulain J."/>
            <person name="Schoch C.L."/>
            <person name="Simon A."/>
            <person name="Spatafora J.W."/>
            <person name="Stachowiak A."/>
            <person name="Turgeon B.G."/>
            <person name="Tyler B.M."/>
            <person name="Vincent D."/>
            <person name="Weissenbach J."/>
            <person name="Amselem J."/>
            <person name="Quesneville H."/>
            <person name="Oliver R.P."/>
            <person name="Wincker P."/>
            <person name="Balesdent M.-H."/>
            <person name="Howlett B.J."/>
        </authorList>
    </citation>
    <scope>NUCLEOTIDE SEQUENCE [LARGE SCALE GENOMIC DNA]</scope>
    <source>
        <strain evidence="2">JN3 / isolate v23.1.3 / race Av1-4-5-6-7-8</strain>
    </source>
</reference>
<dbReference type="OrthoDB" id="5314997at2759"/>
<dbReference type="InParanoid" id="E5AAM8"/>
<dbReference type="eggNOG" id="ENOG502RJVD">
    <property type="taxonomic scope" value="Eukaryota"/>
</dbReference>
<dbReference type="AlphaFoldDB" id="E5AAM8"/>
<name>E5AAM8_LEPMJ</name>
<sequence length="393" mass="44947">MVYTVDLGSSLKGLLSCQVETTAVRRFSAPPAFIEYSRHERAMKVKAVDYAGVGTGVTTFDKMFHSTRSAPFSPPPPDLDRHVLYKPFPFLKLPKDIRLMVYENLPITTNLHLIPSKRPHHYITLVNPSISGIRILATCRQINQEASPILKPHLTRILKTPPEIQIAAKDLIGLLNFDDSFRYEYDILDRILRAVKVATTLQSIHGYRKSGSEEAYLTMKSWLRVRGLLDNEDRVSAKALATFVLRAHEYRKTYPSTFYKYPPLNVIVNVPANYQRQTVISTVSRVMQIYHRILFHPRRPRYQTGLTKLSWLFCRIAFTMALKCDHHSTLAICLKIRLIRVEDGPSRRVPQATEHRIHANIIQGVHDAKCNGKRLVYYGGVVQDGDQDTDIAR</sequence>
<dbReference type="HOGENOM" id="CLU_702213_0_0_1"/>
<gene>
    <name evidence="1" type="ORF">LEMA_P018490.1</name>
</gene>
<dbReference type="VEuPathDB" id="FungiDB:LEMA_P018490.1"/>
<dbReference type="OMA" id="CELWRIV"/>
<keyword evidence="2" id="KW-1185">Reference proteome</keyword>
<protein>
    <submittedName>
        <fullName evidence="1">Predicted protein</fullName>
    </submittedName>
</protein>
<organism evidence="2">
    <name type="scientific">Leptosphaeria maculans (strain JN3 / isolate v23.1.3 / race Av1-4-5-6-7-8)</name>
    <name type="common">Blackleg fungus</name>
    <name type="synonym">Phoma lingam</name>
    <dbReference type="NCBI Taxonomy" id="985895"/>
    <lineage>
        <taxon>Eukaryota</taxon>
        <taxon>Fungi</taxon>
        <taxon>Dikarya</taxon>
        <taxon>Ascomycota</taxon>
        <taxon>Pezizomycotina</taxon>
        <taxon>Dothideomycetes</taxon>
        <taxon>Pleosporomycetidae</taxon>
        <taxon>Pleosporales</taxon>
        <taxon>Pleosporineae</taxon>
        <taxon>Leptosphaeriaceae</taxon>
        <taxon>Plenodomus</taxon>
        <taxon>Plenodomus lingam/Leptosphaeria maculans species complex</taxon>
    </lineage>
</organism>
<evidence type="ECO:0000313" key="1">
    <source>
        <dbReference type="EMBL" id="CBY00719.1"/>
    </source>
</evidence>
<evidence type="ECO:0000313" key="2">
    <source>
        <dbReference type="Proteomes" id="UP000002668"/>
    </source>
</evidence>
<dbReference type="GeneID" id="13292502"/>